<feature type="transmembrane region" description="Helical" evidence="7">
    <location>
        <begin position="71"/>
        <end position="88"/>
    </location>
</feature>
<dbReference type="Pfam" id="PF13962">
    <property type="entry name" value="PGG"/>
    <property type="match status" value="1"/>
</dbReference>
<keyword evidence="5" id="KW-0040">ANK repeat</keyword>
<feature type="transmembrane region" description="Helical" evidence="7">
    <location>
        <begin position="129"/>
        <end position="149"/>
    </location>
</feature>
<dbReference type="PANTHER" id="PTHR24186:SF37">
    <property type="entry name" value="PGG DOMAIN-CONTAINING PROTEIN"/>
    <property type="match status" value="1"/>
</dbReference>
<comment type="caution">
    <text evidence="9">The sequence shown here is derived from an EMBL/GenBank/DDBJ whole genome shotgun (WGS) entry which is preliminary data.</text>
</comment>
<proteinExistence type="predicted"/>
<name>A0AAW2JU74_SESRA</name>
<evidence type="ECO:0000259" key="8">
    <source>
        <dbReference type="Pfam" id="PF13962"/>
    </source>
</evidence>
<dbReference type="EMBL" id="JACGWJ010000032">
    <property type="protein sequence ID" value="KAL0297188.1"/>
    <property type="molecule type" value="Genomic_DNA"/>
</dbReference>
<accession>A0AAW2JU74</accession>
<evidence type="ECO:0000256" key="7">
    <source>
        <dbReference type="SAM" id="Phobius"/>
    </source>
</evidence>
<evidence type="ECO:0000256" key="2">
    <source>
        <dbReference type="ARBA" id="ARBA00022692"/>
    </source>
</evidence>
<dbReference type="GO" id="GO:0005886">
    <property type="term" value="C:plasma membrane"/>
    <property type="evidence" value="ECO:0007669"/>
    <property type="project" value="TreeGrafter"/>
</dbReference>
<gene>
    <name evidence="9" type="ORF">Sradi_6770900</name>
</gene>
<keyword evidence="3" id="KW-0677">Repeat</keyword>
<evidence type="ECO:0000256" key="4">
    <source>
        <dbReference type="ARBA" id="ARBA00022989"/>
    </source>
</evidence>
<dbReference type="PANTHER" id="PTHR24186">
    <property type="entry name" value="PROTEIN PHOSPHATASE 1 REGULATORY SUBUNIT"/>
    <property type="match status" value="1"/>
</dbReference>
<evidence type="ECO:0000256" key="3">
    <source>
        <dbReference type="ARBA" id="ARBA00022737"/>
    </source>
</evidence>
<sequence>MQTVRYLVESTNIDKNAKNCKGQTPLLILEQTPTDDRTTAAIRNFLGPPLCTSTSTQTQPAAKWLTRKRDSIMVVAILIATMAFQAGVNPAGGFWQDNLTQDSQGNPVPNPHRAGEAIMAYSHPKIFKIFLRSNTVAFVSSLSTILLLISGLPFRRRLFMWALMAIMWLAVTSIAVSYAAAIVVVTPREDKESLGHVIWTGITVWWIVMGVLLLVNTLRLMNKWLQSKGVTLWRPQWFRNFVEHDSSTHEV</sequence>
<keyword evidence="6 7" id="KW-0472">Membrane</keyword>
<feature type="domain" description="PGG" evidence="8">
    <location>
        <begin position="63"/>
        <end position="185"/>
    </location>
</feature>
<keyword evidence="2 7" id="KW-0812">Transmembrane</keyword>
<evidence type="ECO:0000256" key="1">
    <source>
        <dbReference type="ARBA" id="ARBA00004141"/>
    </source>
</evidence>
<comment type="subcellular location">
    <subcellularLocation>
        <location evidence="1">Membrane</location>
        <topology evidence="1">Multi-pass membrane protein</topology>
    </subcellularLocation>
</comment>
<dbReference type="AlphaFoldDB" id="A0AAW2JU74"/>
<reference evidence="9" key="1">
    <citation type="submission" date="2020-06" db="EMBL/GenBank/DDBJ databases">
        <authorList>
            <person name="Li T."/>
            <person name="Hu X."/>
            <person name="Zhang T."/>
            <person name="Song X."/>
            <person name="Zhang H."/>
            <person name="Dai N."/>
            <person name="Sheng W."/>
            <person name="Hou X."/>
            <person name="Wei L."/>
        </authorList>
    </citation>
    <scope>NUCLEOTIDE SEQUENCE</scope>
    <source>
        <strain evidence="9">G02</strain>
        <tissue evidence="9">Leaf</tissue>
    </source>
</reference>
<evidence type="ECO:0000256" key="6">
    <source>
        <dbReference type="ARBA" id="ARBA00023136"/>
    </source>
</evidence>
<evidence type="ECO:0000256" key="5">
    <source>
        <dbReference type="ARBA" id="ARBA00023043"/>
    </source>
</evidence>
<feature type="transmembrane region" description="Helical" evidence="7">
    <location>
        <begin position="197"/>
        <end position="218"/>
    </location>
</feature>
<dbReference type="InterPro" id="IPR026961">
    <property type="entry name" value="PGG_dom"/>
</dbReference>
<evidence type="ECO:0000313" key="9">
    <source>
        <dbReference type="EMBL" id="KAL0297188.1"/>
    </source>
</evidence>
<organism evidence="9">
    <name type="scientific">Sesamum radiatum</name>
    <name type="common">Black benniseed</name>
    <dbReference type="NCBI Taxonomy" id="300843"/>
    <lineage>
        <taxon>Eukaryota</taxon>
        <taxon>Viridiplantae</taxon>
        <taxon>Streptophyta</taxon>
        <taxon>Embryophyta</taxon>
        <taxon>Tracheophyta</taxon>
        <taxon>Spermatophyta</taxon>
        <taxon>Magnoliopsida</taxon>
        <taxon>eudicotyledons</taxon>
        <taxon>Gunneridae</taxon>
        <taxon>Pentapetalae</taxon>
        <taxon>asterids</taxon>
        <taxon>lamiids</taxon>
        <taxon>Lamiales</taxon>
        <taxon>Pedaliaceae</taxon>
        <taxon>Sesamum</taxon>
    </lineage>
</organism>
<protein>
    <recommendedName>
        <fullName evidence="8">PGG domain-containing protein</fullName>
    </recommendedName>
</protein>
<reference evidence="9" key="2">
    <citation type="journal article" date="2024" name="Plant">
        <title>Genomic evolution and insights into agronomic trait innovations of Sesamum species.</title>
        <authorList>
            <person name="Miao H."/>
            <person name="Wang L."/>
            <person name="Qu L."/>
            <person name="Liu H."/>
            <person name="Sun Y."/>
            <person name="Le M."/>
            <person name="Wang Q."/>
            <person name="Wei S."/>
            <person name="Zheng Y."/>
            <person name="Lin W."/>
            <person name="Duan Y."/>
            <person name="Cao H."/>
            <person name="Xiong S."/>
            <person name="Wang X."/>
            <person name="Wei L."/>
            <person name="Li C."/>
            <person name="Ma Q."/>
            <person name="Ju M."/>
            <person name="Zhao R."/>
            <person name="Li G."/>
            <person name="Mu C."/>
            <person name="Tian Q."/>
            <person name="Mei H."/>
            <person name="Zhang T."/>
            <person name="Gao T."/>
            <person name="Zhang H."/>
        </authorList>
    </citation>
    <scope>NUCLEOTIDE SEQUENCE</scope>
    <source>
        <strain evidence="9">G02</strain>
    </source>
</reference>
<feature type="transmembrane region" description="Helical" evidence="7">
    <location>
        <begin position="161"/>
        <end position="185"/>
    </location>
</feature>
<keyword evidence="4 7" id="KW-1133">Transmembrane helix</keyword>